<evidence type="ECO:0000313" key="3">
    <source>
        <dbReference type="EMBL" id="QBC45212.1"/>
    </source>
</evidence>
<dbReference type="EMBL" id="CP025781">
    <property type="protein sequence ID" value="QBC45212.1"/>
    <property type="molecule type" value="Genomic_DNA"/>
</dbReference>
<keyword evidence="1" id="KW-0472">Membrane</keyword>
<feature type="transmembrane region" description="Helical" evidence="1">
    <location>
        <begin position="535"/>
        <end position="554"/>
    </location>
</feature>
<name>A0A7G3GDZ8_9NEIS</name>
<dbReference type="AlphaFoldDB" id="A0A7G3GDZ8"/>
<dbReference type="InterPro" id="IPR025403">
    <property type="entry name" value="TgpA-like_C"/>
</dbReference>
<dbReference type="RefSeq" id="WP_130107719.1">
    <property type="nucleotide sequence ID" value="NZ_CP025781.1"/>
</dbReference>
<dbReference type="Pfam" id="PF13559">
    <property type="entry name" value="DUF4129"/>
    <property type="match status" value="1"/>
</dbReference>
<dbReference type="Pfam" id="PF11992">
    <property type="entry name" value="TgpA_N"/>
    <property type="match status" value="1"/>
</dbReference>
<dbReference type="SUPFAM" id="SSF54001">
    <property type="entry name" value="Cysteine proteinases"/>
    <property type="match status" value="1"/>
</dbReference>
<dbReference type="SMART" id="SM00460">
    <property type="entry name" value="TGc"/>
    <property type="match status" value="1"/>
</dbReference>
<dbReference type="Pfam" id="PF01841">
    <property type="entry name" value="Transglut_core"/>
    <property type="match status" value="1"/>
</dbReference>
<dbReference type="InterPro" id="IPR052901">
    <property type="entry name" value="Bact_TGase-like"/>
</dbReference>
<proteinExistence type="predicted"/>
<evidence type="ECO:0000256" key="1">
    <source>
        <dbReference type="SAM" id="Phobius"/>
    </source>
</evidence>
<dbReference type="InterPro" id="IPR038765">
    <property type="entry name" value="Papain-like_cys_pep_sf"/>
</dbReference>
<feature type="domain" description="Transglutaminase-like" evidence="2">
    <location>
        <begin position="389"/>
        <end position="460"/>
    </location>
</feature>
<feature type="transmembrane region" description="Helical" evidence="1">
    <location>
        <begin position="103"/>
        <end position="121"/>
    </location>
</feature>
<reference evidence="3 4" key="1">
    <citation type="submission" date="2018-01" db="EMBL/GenBank/DDBJ databases">
        <title>Genome sequence of Iodobacter sp. strain PCH194 isolated from Indian Trans-Himalaya.</title>
        <authorList>
            <person name="Kumar V."/>
            <person name="Thakur V."/>
            <person name="Kumar S."/>
            <person name="Singh D."/>
        </authorList>
    </citation>
    <scope>NUCLEOTIDE SEQUENCE [LARGE SCALE GENOMIC DNA]</scope>
    <source>
        <strain evidence="3 4">PCH194</strain>
    </source>
</reference>
<protein>
    <recommendedName>
        <fullName evidence="2">Transglutaminase-like domain-containing protein</fullName>
    </recommendedName>
</protein>
<dbReference type="Proteomes" id="UP000515917">
    <property type="component" value="Chromosome"/>
</dbReference>
<keyword evidence="1" id="KW-1133">Transmembrane helix</keyword>
<feature type="transmembrane region" description="Helical" evidence="1">
    <location>
        <begin position="157"/>
        <end position="176"/>
    </location>
</feature>
<dbReference type="InterPro" id="IPR002931">
    <property type="entry name" value="Transglutaminase-like"/>
</dbReference>
<organism evidence="3 4">
    <name type="scientific">Iodobacter fluviatilis</name>
    <dbReference type="NCBI Taxonomy" id="537"/>
    <lineage>
        <taxon>Bacteria</taxon>
        <taxon>Pseudomonadati</taxon>
        <taxon>Pseudomonadota</taxon>
        <taxon>Betaproteobacteria</taxon>
        <taxon>Neisseriales</taxon>
        <taxon>Chitinibacteraceae</taxon>
        <taxon>Iodobacter</taxon>
    </lineage>
</organism>
<feature type="transmembrane region" description="Helical" evidence="1">
    <location>
        <begin position="127"/>
        <end position="145"/>
    </location>
</feature>
<keyword evidence="1" id="KW-0812">Transmembrane</keyword>
<keyword evidence="4" id="KW-1185">Reference proteome</keyword>
<evidence type="ECO:0000313" key="4">
    <source>
        <dbReference type="Proteomes" id="UP000515917"/>
    </source>
</evidence>
<sequence length="638" mass="71991">MNTPLERLPLQYLIATFVLVLLPHGLQFSPWLTLALGALLLWRAWISYRGHTLPSTVVRFLLTLGLFALIWLDYQSLIGRQGGVAALACLATVKLFETRSQRDIKIVSLLAYFLVGAGFLIAQSQWILLWAILSMLAITGQLIQWQSAQAWWALSKQLLLMLLEAIPIAILLFFFFPRLPPLWSMPDEQVSARTGLSDEMRPGNFSQLAKDHSVAFRVEFEGAIPKPALRYWRGPVFDFFDGEGWKQPSLNQAGGPSIEARGPLLAYTMTMEPHNRNWLLALDIPESLPDTAMLSNRMQVVNSSPITERQRYRIESLSAWKTSSDDTLPAALQLPKSGNPEARKLAASWSTLPPIERVNRGLQWIRNGGYSYTLNPPLINGAHSIDLFLFKYKQGFCEHYAGAFTFLMRAAGVPSRVVGGYQGGQWNQNGHYLIVRQSNAHAWSEVWLAGNGWQRVDPTAMVAPSRINDGLMNGFNNADTLPFMDGAPPAWLQDLRLHWDSLVNNWNQWVIGYDMRKQMQLFKKLGIDEVLSSEFILRLLLAMSVVLITLFLIATHSAKPKQDGASQLWQQFCRKLTKRGCILAPNEGPLTFSLRASLLWPEYNSAINYITQQYIAARYGSDPEALLKLQQAVRHFHS</sequence>
<feature type="transmembrane region" description="Helical" evidence="1">
    <location>
        <begin position="12"/>
        <end position="41"/>
    </location>
</feature>
<dbReference type="Gene3D" id="3.10.620.30">
    <property type="match status" value="1"/>
</dbReference>
<dbReference type="KEGG" id="ifl:C1H71_17850"/>
<feature type="transmembrane region" description="Helical" evidence="1">
    <location>
        <begin position="53"/>
        <end position="72"/>
    </location>
</feature>
<accession>A0A7G3GDZ8</accession>
<gene>
    <name evidence="3" type="ORF">C1H71_17850</name>
</gene>
<dbReference type="PANTHER" id="PTHR42736">
    <property type="entry name" value="PROTEIN-GLUTAMINE GAMMA-GLUTAMYLTRANSFERASE"/>
    <property type="match status" value="1"/>
</dbReference>
<dbReference type="PANTHER" id="PTHR42736:SF1">
    <property type="entry name" value="PROTEIN-GLUTAMINE GAMMA-GLUTAMYLTRANSFERASE"/>
    <property type="match status" value="1"/>
</dbReference>
<dbReference type="InterPro" id="IPR021878">
    <property type="entry name" value="TgpA_N"/>
</dbReference>
<evidence type="ECO:0000259" key="2">
    <source>
        <dbReference type="SMART" id="SM00460"/>
    </source>
</evidence>